<comment type="subcellular location">
    <subcellularLocation>
        <location evidence="2">Endoplasmic reticulum membrane</location>
        <topology evidence="2">Single-pass type II membrane protein</topology>
    </subcellularLocation>
</comment>
<evidence type="ECO:0000313" key="14">
    <source>
        <dbReference type="Proteomes" id="UP000015354"/>
    </source>
</evidence>
<accession>S9UZV8</accession>
<keyword evidence="9 11" id="KW-0472">Membrane</keyword>
<comment type="catalytic activity">
    <reaction evidence="1">
        <text>Cleavage of hydrophobic, N-terminal signal or leader sequences from secreted and periplasmic proteins.</text>
        <dbReference type="EC" id="3.4.21.89"/>
    </reaction>
</comment>
<evidence type="ECO:0000256" key="2">
    <source>
        <dbReference type="ARBA" id="ARBA00004648"/>
    </source>
</evidence>
<dbReference type="SUPFAM" id="SSF51306">
    <property type="entry name" value="LexA/Signal peptidase"/>
    <property type="match status" value="1"/>
</dbReference>
<dbReference type="CDD" id="cd06530">
    <property type="entry name" value="S26_SPase_I"/>
    <property type="match status" value="1"/>
</dbReference>
<dbReference type="Proteomes" id="UP000015354">
    <property type="component" value="Unassembled WGS sequence"/>
</dbReference>
<gene>
    <name evidence="13" type="ORF">STCU_01662</name>
    <name evidence="12" type="ORF">STCU_03979</name>
</gene>
<dbReference type="InterPro" id="IPR001733">
    <property type="entry name" value="Peptidase_S26B"/>
</dbReference>
<comment type="function">
    <text evidence="10">Catalytic component of the signal peptidase complex (SPC) which catalyzes the cleavage of N-terminal signal sequences from nascent proteins as they are translocated into the lumen of the endoplasmic reticulum. Specifically cleaves N-terminal signal peptides that contain a hydrophobic alpha-helix (h-region) shorter than 18-20 amino acids.</text>
</comment>
<evidence type="ECO:0000256" key="8">
    <source>
        <dbReference type="ARBA" id="ARBA00022989"/>
    </source>
</evidence>
<dbReference type="GO" id="GO:0005787">
    <property type="term" value="C:signal peptidase complex"/>
    <property type="evidence" value="ECO:0007669"/>
    <property type="project" value="TreeGrafter"/>
</dbReference>
<proteinExistence type="inferred from homology"/>
<evidence type="ECO:0000256" key="9">
    <source>
        <dbReference type="ARBA" id="ARBA00023136"/>
    </source>
</evidence>
<dbReference type="GO" id="GO:0009003">
    <property type="term" value="F:signal peptidase activity"/>
    <property type="evidence" value="ECO:0007669"/>
    <property type="project" value="UniProtKB-EC"/>
</dbReference>
<evidence type="ECO:0000256" key="11">
    <source>
        <dbReference type="SAM" id="Phobius"/>
    </source>
</evidence>
<evidence type="ECO:0000313" key="12">
    <source>
        <dbReference type="EMBL" id="EPY30613.1"/>
    </source>
</evidence>
<evidence type="ECO:0000256" key="1">
    <source>
        <dbReference type="ARBA" id="ARBA00000677"/>
    </source>
</evidence>
<evidence type="ECO:0000256" key="4">
    <source>
        <dbReference type="ARBA" id="ARBA00013208"/>
    </source>
</evidence>
<dbReference type="InterPro" id="IPR036286">
    <property type="entry name" value="LexA/Signal_pep-like_sf"/>
</dbReference>
<dbReference type="PANTHER" id="PTHR10806:SF6">
    <property type="entry name" value="SIGNAL PEPTIDASE COMPLEX CATALYTIC SUBUNIT SEC11"/>
    <property type="match status" value="1"/>
</dbReference>
<keyword evidence="14" id="KW-1185">Reference proteome</keyword>
<evidence type="ECO:0000256" key="6">
    <source>
        <dbReference type="ARBA" id="ARBA00021755"/>
    </source>
</evidence>
<reference evidence="13" key="2">
    <citation type="submission" date="2013-03" db="EMBL/GenBank/DDBJ databases">
        <authorList>
            <person name="Motta M.C.M."/>
            <person name="Martins A.C.A."/>
            <person name="Preta C.M.C.C."/>
            <person name="Silva R."/>
            <person name="de Souza S.S."/>
            <person name="Klein C.C."/>
            <person name="de Almeida L.G.P."/>
            <person name="Cunha O.L."/>
            <person name="Colabardini A.C."/>
            <person name="Lima B.A."/>
            <person name="Machado C.R."/>
            <person name="Soares C.M.A."/>
            <person name="de Menezes C.B.A."/>
            <person name="Bartolomeu D.C."/>
            <person name="Grisard E.C."/>
            <person name="Fantinatti-Garboggini F."/>
            <person name="Rodrigues-Luiz G.F."/>
            <person name="Wagner G."/>
            <person name="Goldman G.H."/>
            <person name="Fietto J.L.R."/>
            <person name="Ciapina L.P."/>
            <person name="Brocchi M."/>
            <person name="Elias M.C."/>
            <person name="Goldman M.H.S."/>
            <person name="Sagot M.-F."/>
            <person name="Pereira M."/>
            <person name="Stoco P.H."/>
            <person name="Teixeira S.M.R."/>
            <person name="de Mendonca-Neto R.P."/>
            <person name="Maciel T.E.F."/>
            <person name="Mendes T.A.O."/>
            <person name="Urmenyi T.P."/>
            <person name="Teixeira M.M.G."/>
            <person name="de Camargo E.F.P."/>
            <person name="de Sousa W."/>
            <person name="Schenkman S."/>
            <person name="de Vasconcelos A.T.R."/>
        </authorList>
    </citation>
    <scope>NUCLEOTIDE SEQUENCE</scope>
</reference>
<dbReference type="InterPro" id="IPR019533">
    <property type="entry name" value="Peptidase_S26"/>
</dbReference>
<organism evidence="13 14">
    <name type="scientific">Strigomonas culicis</name>
    <dbReference type="NCBI Taxonomy" id="28005"/>
    <lineage>
        <taxon>Eukaryota</taxon>
        <taxon>Discoba</taxon>
        <taxon>Euglenozoa</taxon>
        <taxon>Kinetoplastea</taxon>
        <taxon>Metakinetoplastina</taxon>
        <taxon>Trypanosomatida</taxon>
        <taxon>Trypanosomatidae</taxon>
        <taxon>Strigomonadinae</taxon>
        <taxon>Strigomonas</taxon>
    </lineage>
</organism>
<dbReference type="PANTHER" id="PTHR10806">
    <property type="entry name" value="SIGNAL PEPTIDASE COMPLEX CATALYTIC SUBUNIT SEC11"/>
    <property type="match status" value="1"/>
</dbReference>
<dbReference type="EMBL" id="ATMH01003979">
    <property type="protein sequence ID" value="EPY30613.1"/>
    <property type="molecule type" value="Genomic_DNA"/>
</dbReference>
<dbReference type="EMBL" id="ATMH01001662">
    <property type="protein sequence ID" value="EPY34308.1"/>
    <property type="molecule type" value="Genomic_DNA"/>
</dbReference>
<comment type="similarity">
    <text evidence="3">Belongs to the peptidase S26B family.</text>
</comment>
<sequence length="218" mass="24321">MDIREELRTFASLRVRDVIHQIVTIGLLFSMAAVGWRACTMLVECDVPVVVVISGSMEPGYERGDILLLHKMVPRPSASDPWARQVSNWFRSPIVAGDIVVYNLPGRGIPIVHRVHRTHTIFVDEVDEAASSTGTGTAGRRRVQKKKLLLTKGDNNLDDDRVFYGDGMHWIGEDQIVGKSIAYIPKVGYITILFNESAVFKYVVIAILGFLILTSNEQ</sequence>
<dbReference type="GO" id="GO:0004252">
    <property type="term" value="F:serine-type endopeptidase activity"/>
    <property type="evidence" value="ECO:0007669"/>
    <property type="project" value="InterPro"/>
</dbReference>
<protein>
    <recommendedName>
        <fullName evidence="5">Signal peptidase complex catalytic subunit SEC11</fullName>
        <ecNumber evidence="4">3.4.21.89</ecNumber>
    </recommendedName>
    <alternativeName>
        <fullName evidence="6">Signal peptidase complex catalytic subunit sec11</fullName>
    </alternativeName>
</protein>
<reference evidence="13 14" key="1">
    <citation type="journal article" date="2013" name="PLoS ONE">
        <title>Predicting the Proteins of Angomonas deanei, Strigomonas culicis and Their Respective Endosymbionts Reveals New Aspects of the Trypanosomatidae Family.</title>
        <authorList>
            <person name="Motta M.C."/>
            <person name="Martins A.C."/>
            <person name="de Souza S.S."/>
            <person name="Catta-Preta C.M."/>
            <person name="Silva R."/>
            <person name="Klein C.C."/>
            <person name="de Almeida L.G."/>
            <person name="de Lima Cunha O."/>
            <person name="Ciapina L.P."/>
            <person name="Brocchi M."/>
            <person name="Colabardini A.C."/>
            <person name="de Araujo Lima B."/>
            <person name="Machado C.R."/>
            <person name="de Almeida Soares C.M."/>
            <person name="Probst C.M."/>
            <person name="de Menezes C.B."/>
            <person name="Thompson C.E."/>
            <person name="Bartholomeu D.C."/>
            <person name="Gradia D.F."/>
            <person name="Pavoni D.P."/>
            <person name="Grisard E.C."/>
            <person name="Fantinatti-Garboggini F."/>
            <person name="Marchini F.K."/>
            <person name="Rodrigues-Luiz G.F."/>
            <person name="Wagner G."/>
            <person name="Goldman G.H."/>
            <person name="Fietto J.L."/>
            <person name="Elias M.C."/>
            <person name="Goldman M.H."/>
            <person name="Sagot M.F."/>
            <person name="Pereira M."/>
            <person name="Stoco P.H."/>
            <person name="de Mendonca-Neto R.P."/>
            <person name="Teixeira S.M."/>
            <person name="Maciel T.E."/>
            <person name="de Oliveira Mendes T.A."/>
            <person name="Urmenyi T.P."/>
            <person name="de Souza W."/>
            <person name="Schenkman S."/>
            <person name="de Vasconcelos A.T."/>
        </authorList>
    </citation>
    <scope>NUCLEOTIDE SEQUENCE [LARGE SCALE GENOMIC DNA]</scope>
</reference>
<dbReference type="Gene3D" id="2.10.109.10">
    <property type="entry name" value="Umud Fragment, subunit A"/>
    <property type="match status" value="1"/>
</dbReference>
<name>S9UZV8_9TRYP</name>
<dbReference type="OrthoDB" id="10257561at2759"/>
<dbReference type="GO" id="GO:0006465">
    <property type="term" value="P:signal peptide processing"/>
    <property type="evidence" value="ECO:0007669"/>
    <property type="project" value="InterPro"/>
</dbReference>
<comment type="caution">
    <text evidence="13">The sequence shown here is derived from an EMBL/GenBank/DDBJ whole genome shotgun (WGS) entry which is preliminary data.</text>
</comment>
<dbReference type="AlphaFoldDB" id="S9UZV8"/>
<feature type="transmembrane region" description="Helical" evidence="11">
    <location>
        <begin position="189"/>
        <end position="213"/>
    </location>
</feature>
<evidence type="ECO:0000256" key="7">
    <source>
        <dbReference type="ARBA" id="ARBA00022692"/>
    </source>
</evidence>
<evidence type="ECO:0000313" key="13">
    <source>
        <dbReference type="EMBL" id="EPY34308.1"/>
    </source>
</evidence>
<keyword evidence="7 11" id="KW-0812">Transmembrane</keyword>
<keyword evidence="8 11" id="KW-1133">Transmembrane helix</keyword>
<evidence type="ECO:0000256" key="5">
    <source>
        <dbReference type="ARBA" id="ARBA00019685"/>
    </source>
</evidence>
<evidence type="ECO:0000256" key="3">
    <source>
        <dbReference type="ARBA" id="ARBA00011035"/>
    </source>
</evidence>
<dbReference type="EC" id="3.4.21.89" evidence="4"/>
<evidence type="ECO:0000256" key="10">
    <source>
        <dbReference type="ARBA" id="ARBA00045533"/>
    </source>
</evidence>